<feature type="region of interest" description="Disordered" evidence="2">
    <location>
        <begin position="853"/>
        <end position="882"/>
    </location>
</feature>
<organism evidence="3 4">
    <name type="scientific">Legionella pneumophila subsp. pneumophila</name>
    <dbReference type="NCBI Taxonomy" id="91891"/>
    <lineage>
        <taxon>Bacteria</taxon>
        <taxon>Pseudomonadati</taxon>
        <taxon>Pseudomonadota</taxon>
        <taxon>Gammaproteobacteria</taxon>
        <taxon>Legionellales</taxon>
        <taxon>Legionellaceae</taxon>
        <taxon>Legionella</taxon>
    </lineage>
</organism>
<keyword evidence="1" id="KW-0175">Coiled coil</keyword>
<dbReference type="EMBL" id="QWDR01000001">
    <property type="protein sequence ID" value="RJY33826.1"/>
    <property type="molecule type" value="Genomic_DNA"/>
</dbReference>
<name>A0A3A6U6G8_LEGPN</name>
<feature type="coiled-coil region" evidence="1">
    <location>
        <begin position="199"/>
        <end position="267"/>
    </location>
</feature>
<sequence>MPIDINKYYSLIVKMPCPSEGGPTLNLAFGKDTAKRWGVVFLQRIKTPNGLGTVIGEYKDRLWIWLDDNRGVSRWEVKDNLFSMKGFEPVKKPSMKSYPDEVEKYIENLFQCSINELVTFTQNPFLLIFGEESKQAIEAIEKNWGLWLEYTTTNLNTWSNYFTKYLQEHSQNPLEKMQQYGELTSRVTGIPKITIKEFNLSYVKEIKEVEEQIFELQQQKSSLLEQTTAKEDQEQIKGMFKNLEQVLHDKLEQLNKLEEQNRRQKMLTSQLNKVLTNQQFAEFNQHAKRIELTVNSLLAIKPQLQDKHFMKTYQAMLTLMAQYLYEQDLIEKQSEATDKTGKEEAEANLSPDLFTGLVFAMVAGDSTIKKAYYLRLINRLDNNNNAAKEMPVTFDLEIWAVSNPQQMINLCRFLFNNSKFKQFEEGLSYKEYPLFIFEIVKLKMSFILALNEVQKNNSKFSIPQEIKFHAQKTIDLLVDLILDGNEEIAIWAEKQIKGNKNPFIKNYRVYAALAEFYATPPHVNEEKGLFFYNEGKTSTKDPEENKQAKLVSILYEAIHGSTGEIRRAAVELLNQKREYHYLKLVGHKNPDAALLCLDYCLANNQLDEAKQYITLARKADRAKAAYFEALLVDKQKGDFMPFFLEAIEFGFAHAGYALRKMLSVLLEKKQIEEINERYLNLLNKPFVLNILTVPVIKDTIMAVYNSTGDTQQQEEFREKWMFNLLVVVKNTEIVQKTDLVVTIITECRELLSDEGLLVALSILSKQRYFDEPGDPFLLDAIAQIITEQDKKGPKHFFNLGIYDFLKNNTKLVVLLMNNSSSKERLAQCERFTSFIKKEQIRIEESDKVKNQPSLANLGLFGDNNNLPEEKGPSPSPMGTKKG</sequence>
<dbReference type="Proteomes" id="UP000277145">
    <property type="component" value="Unassembled WGS sequence"/>
</dbReference>
<protein>
    <submittedName>
        <fullName evidence="3">Uncharacterized protein</fullName>
    </submittedName>
</protein>
<evidence type="ECO:0000313" key="4">
    <source>
        <dbReference type="Proteomes" id="UP000277145"/>
    </source>
</evidence>
<accession>A0A3A6U6G8</accession>
<evidence type="ECO:0000256" key="2">
    <source>
        <dbReference type="SAM" id="MobiDB-lite"/>
    </source>
</evidence>
<proteinExistence type="predicted"/>
<reference evidence="3 4" key="1">
    <citation type="submission" date="2018-08" db="EMBL/GenBank/DDBJ databases">
        <title>Genome Sequences of Legionella pneumophila subsp. pneumophila Isolates, Recovered from a Drinking Water System in a Large Builging.</title>
        <authorList>
            <person name="Gomez-Alvarez V."/>
            <person name="Boczek L."/>
            <person name="King D."/>
            <person name="Pemberton A."/>
            <person name="Pfaller S."/>
            <person name="Rodgers M."/>
            <person name="Santodomingo J."/>
            <person name="Revetta R."/>
        </authorList>
    </citation>
    <scope>NUCLEOTIDE SEQUENCE [LARGE SCALE GENOMIC DNA]</scope>
    <source>
        <strain evidence="3 4">L01C.1</strain>
    </source>
</reference>
<comment type="caution">
    <text evidence="3">The sequence shown here is derived from an EMBL/GenBank/DDBJ whole genome shotgun (WGS) entry which is preliminary data.</text>
</comment>
<dbReference type="RefSeq" id="WP_011212883.1">
    <property type="nucleotide sequence ID" value="NZ_CP021286.1"/>
</dbReference>
<dbReference type="AlphaFoldDB" id="A0A3A6U6G8"/>
<evidence type="ECO:0000313" key="3">
    <source>
        <dbReference type="EMBL" id="RJY33826.1"/>
    </source>
</evidence>
<evidence type="ECO:0000256" key="1">
    <source>
        <dbReference type="SAM" id="Coils"/>
    </source>
</evidence>
<gene>
    <name evidence="3" type="ORF">D1H98_03230</name>
</gene>